<keyword evidence="1" id="KW-0472">Membrane</keyword>
<proteinExistence type="predicted"/>
<evidence type="ECO:0000313" key="2">
    <source>
        <dbReference type="EMBL" id="JAE38063.1"/>
    </source>
</evidence>
<name>A0A0A9HYT9_ARUDO</name>
<evidence type="ECO:0000256" key="1">
    <source>
        <dbReference type="SAM" id="Phobius"/>
    </source>
</evidence>
<feature type="transmembrane region" description="Helical" evidence="1">
    <location>
        <begin position="6"/>
        <end position="25"/>
    </location>
</feature>
<dbReference type="EMBL" id="GBRH01159833">
    <property type="protein sequence ID" value="JAE38063.1"/>
    <property type="molecule type" value="Transcribed_RNA"/>
</dbReference>
<protein>
    <submittedName>
        <fullName evidence="2">Uncharacterized protein</fullName>
    </submittedName>
</protein>
<organism evidence="2">
    <name type="scientific">Arundo donax</name>
    <name type="common">Giant reed</name>
    <name type="synonym">Donax arundinaceus</name>
    <dbReference type="NCBI Taxonomy" id="35708"/>
    <lineage>
        <taxon>Eukaryota</taxon>
        <taxon>Viridiplantae</taxon>
        <taxon>Streptophyta</taxon>
        <taxon>Embryophyta</taxon>
        <taxon>Tracheophyta</taxon>
        <taxon>Spermatophyta</taxon>
        <taxon>Magnoliopsida</taxon>
        <taxon>Liliopsida</taxon>
        <taxon>Poales</taxon>
        <taxon>Poaceae</taxon>
        <taxon>PACMAD clade</taxon>
        <taxon>Arundinoideae</taxon>
        <taxon>Arundineae</taxon>
        <taxon>Arundo</taxon>
    </lineage>
</organism>
<keyword evidence="1" id="KW-1133">Transmembrane helix</keyword>
<dbReference type="AlphaFoldDB" id="A0A0A9HYT9"/>
<reference evidence="2" key="2">
    <citation type="journal article" date="2015" name="Data Brief">
        <title>Shoot transcriptome of the giant reed, Arundo donax.</title>
        <authorList>
            <person name="Barrero R.A."/>
            <person name="Guerrero F.D."/>
            <person name="Moolhuijzen P."/>
            <person name="Goolsby J.A."/>
            <person name="Tidwell J."/>
            <person name="Bellgard S.E."/>
            <person name="Bellgard M.I."/>
        </authorList>
    </citation>
    <scope>NUCLEOTIDE SEQUENCE</scope>
    <source>
        <tissue evidence="2">Shoot tissue taken approximately 20 cm above the soil surface</tissue>
    </source>
</reference>
<keyword evidence="1" id="KW-0812">Transmembrane</keyword>
<reference evidence="2" key="1">
    <citation type="submission" date="2014-09" db="EMBL/GenBank/DDBJ databases">
        <authorList>
            <person name="Magalhaes I.L.F."/>
            <person name="Oliveira U."/>
            <person name="Santos F.R."/>
            <person name="Vidigal T.H.D.A."/>
            <person name="Brescovit A.D."/>
            <person name="Santos A.J."/>
        </authorList>
    </citation>
    <scope>NUCLEOTIDE SEQUENCE</scope>
    <source>
        <tissue evidence="2">Shoot tissue taken approximately 20 cm above the soil surface</tissue>
    </source>
</reference>
<sequence length="36" mass="4222">MVLSFIYTYGFAALLVSHMLNWVSIDEHDFINFIIT</sequence>
<accession>A0A0A9HYT9</accession>